<dbReference type="SUPFAM" id="SSF55729">
    <property type="entry name" value="Acyl-CoA N-acyltransferases (Nat)"/>
    <property type="match status" value="1"/>
</dbReference>
<feature type="domain" description="N-acetyltransferase" evidence="2">
    <location>
        <begin position="1"/>
        <end position="91"/>
    </location>
</feature>
<reference evidence="3 4" key="1">
    <citation type="submission" date="2019-03" db="EMBL/GenBank/DDBJ databases">
        <title>Genomic Encyclopedia of Type Strains, Phase IV (KMG-IV): sequencing the most valuable type-strain genomes for metagenomic binning, comparative biology and taxonomic classification.</title>
        <authorList>
            <person name="Goeker M."/>
        </authorList>
    </citation>
    <scope>NUCLEOTIDE SEQUENCE [LARGE SCALE GENOMIC DNA]</scope>
    <source>
        <strain evidence="3 4">LX-B</strain>
    </source>
</reference>
<dbReference type="Pfam" id="PF13508">
    <property type="entry name" value="Acetyltransf_7"/>
    <property type="match status" value="1"/>
</dbReference>
<dbReference type="InterPro" id="IPR050769">
    <property type="entry name" value="NAT_camello-type"/>
</dbReference>
<sequence length="91" mass="10554">MGTVSLLKIDESTFELAKLAVTEKYQGLKIGRQLMEKCLAVAKEQQVKKIILYTNHRLNAALILYRKFGFQEIPMKQNKYLEADIQMELSF</sequence>
<gene>
    <name evidence="3" type="ORF">EDC14_102343</name>
</gene>
<dbReference type="EMBL" id="SLUN01000023">
    <property type="protein sequence ID" value="TCL62764.1"/>
    <property type="molecule type" value="Genomic_DNA"/>
</dbReference>
<name>A0A4R1RAH3_HYDET</name>
<dbReference type="RefSeq" id="WP_243662989.1">
    <property type="nucleotide sequence ID" value="NZ_SLUN01000023.1"/>
</dbReference>
<dbReference type="PROSITE" id="PS51186">
    <property type="entry name" value="GNAT"/>
    <property type="match status" value="1"/>
</dbReference>
<evidence type="ECO:0000313" key="3">
    <source>
        <dbReference type="EMBL" id="TCL62764.1"/>
    </source>
</evidence>
<dbReference type="PANTHER" id="PTHR13947">
    <property type="entry name" value="GNAT FAMILY N-ACETYLTRANSFERASE"/>
    <property type="match status" value="1"/>
</dbReference>
<keyword evidence="4" id="KW-1185">Reference proteome</keyword>
<dbReference type="InterPro" id="IPR016181">
    <property type="entry name" value="Acyl_CoA_acyltransferase"/>
</dbReference>
<protein>
    <submittedName>
        <fullName evidence="3">Acetyltransferase (GNAT) family protein</fullName>
    </submittedName>
</protein>
<comment type="caution">
    <text evidence="3">The sequence shown here is derived from an EMBL/GenBank/DDBJ whole genome shotgun (WGS) entry which is preliminary data.</text>
</comment>
<evidence type="ECO:0000313" key="4">
    <source>
        <dbReference type="Proteomes" id="UP000295008"/>
    </source>
</evidence>
<dbReference type="Proteomes" id="UP000295008">
    <property type="component" value="Unassembled WGS sequence"/>
</dbReference>
<keyword evidence="1 3" id="KW-0808">Transferase</keyword>
<dbReference type="Gene3D" id="3.40.630.30">
    <property type="match status" value="1"/>
</dbReference>
<dbReference type="CDD" id="cd04301">
    <property type="entry name" value="NAT_SF"/>
    <property type="match status" value="1"/>
</dbReference>
<accession>A0A4R1RAH3</accession>
<dbReference type="AlphaFoldDB" id="A0A4R1RAH3"/>
<dbReference type="GO" id="GO:0008080">
    <property type="term" value="F:N-acetyltransferase activity"/>
    <property type="evidence" value="ECO:0007669"/>
    <property type="project" value="InterPro"/>
</dbReference>
<evidence type="ECO:0000259" key="2">
    <source>
        <dbReference type="PROSITE" id="PS51186"/>
    </source>
</evidence>
<dbReference type="PANTHER" id="PTHR13947:SF37">
    <property type="entry name" value="LD18367P"/>
    <property type="match status" value="1"/>
</dbReference>
<evidence type="ECO:0000256" key="1">
    <source>
        <dbReference type="ARBA" id="ARBA00022679"/>
    </source>
</evidence>
<organism evidence="3 4">
    <name type="scientific">Hydrogenispora ethanolica</name>
    <dbReference type="NCBI Taxonomy" id="1082276"/>
    <lineage>
        <taxon>Bacteria</taxon>
        <taxon>Bacillati</taxon>
        <taxon>Bacillota</taxon>
        <taxon>Hydrogenispora</taxon>
    </lineage>
</organism>
<dbReference type="InterPro" id="IPR000182">
    <property type="entry name" value="GNAT_dom"/>
</dbReference>
<proteinExistence type="predicted"/>